<proteinExistence type="predicted"/>
<accession>A0ABS8LVZ4</accession>
<dbReference type="Proteomes" id="UP001430700">
    <property type="component" value="Unassembled WGS sequence"/>
</dbReference>
<name>A0ABS8LVZ4_9FLAO</name>
<protein>
    <submittedName>
        <fullName evidence="1">Uncharacterized protein</fullName>
    </submittedName>
</protein>
<dbReference type="EMBL" id="JAJJMN010000001">
    <property type="protein sequence ID" value="MCC9016726.1"/>
    <property type="molecule type" value="Genomic_DNA"/>
</dbReference>
<comment type="caution">
    <text evidence="1">The sequence shown here is derived from an EMBL/GenBank/DDBJ whole genome shotgun (WGS) entry which is preliminary data.</text>
</comment>
<dbReference type="PROSITE" id="PS51257">
    <property type="entry name" value="PROKAR_LIPOPROTEIN"/>
    <property type="match status" value="1"/>
</dbReference>
<evidence type="ECO:0000313" key="1">
    <source>
        <dbReference type="EMBL" id="MCC9016726.1"/>
    </source>
</evidence>
<organism evidence="1 2">
    <name type="scientific">Flavobacterium lipolyticum</name>
    <dbReference type="NCBI Taxonomy" id="2893754"/>
    <lineage>
        <taxon>Bacteria</taxon>
        <taxon>Pseudomonadati</taxon>
        <taxon>Bacteroidota</taxon>
        <taxon>Flavobacteriia</taxon>
        <taxon>Flavobacteriales</taxon>
        <taxon>Flavobacteriaceae</taxon>
        <taxon>Flavobacterium</taxon>
    </lineage>
</organism>
<reference evidence="1" key="1">
    <citation type="submission" date="2021-11" db="EMBL/GenBank/DDBJ databases">
        <title>Description of novel Flavobacterium species.</title>
        <authorList>
            <person name="Saticioglu I.B."/>
            <person name="Ay H."/>
            <person name="Altun S."/>
            <person name="Duman M."/>
        </authorList>
    </citation>
    <scope>NUCLEOTIDE SEQUENCE</scope>
    <source>
        <strain evidence="1">F-126</strain>
    </source>
</reference>
<gene>
    <name evidence="1" type="ORF">LNQ34_02915</name>
</gene>
<dbReference type="RefSeq" id="WP_229998610.1">
    <property type="nucleotide sequence ID" value="NZ_JAJJMN010000001.1"/>
</dbReference>
<evidence type="ECO:0000313" key="2">
    <source>
        <dbReference type="Proteomes" id="UP001430700"/>
    </source>
</evidence>
<keyword evidence="2" id="KW-1185">Reference proteome</keyword>
<sequence length="467" mass="51949">MKKQFLMPVFFTLVLFCSCDDGEVVQTENAAVNTDENHLKTVSATESVTFLKDFQQQQSTQKNANFNLTIDFQSIEQIDITDTDAKLTVVKAETGLDNVDSSILQIRINGELQTVLFNLIPEEGFNNKKTGKVIERYGEFSGAVVVTDLRGAVLNDFIYKSGNLLGEVKSPGPDPIPLNNVNVYPKPKITDIIFPYIKPGYRFRGEGSPTNYASMGVAFASYYATAMVNEIEKRITDKNLTPCQKAVLEKLKANKNVDIARMLARLGANSPYTLNITTGDFKEPATTRYTQKSPISRFDYTTIISNDYTDRTALSLAGNILHEVVHAYFFSLQDQVAAQGSSAPLTEFPALFEVYIQQKAPKGAWMTPDLQHKQMAETYVNAIAAALQEFQTGNSAATSIKQEYLDLAWGGLYKTPVFDQTFPEGSADRSRILNRLICEQQGIDTQNHGGERQYPLGSKCDDYIKSK</sequence>